<dbReference type="RefSeq" id="WP_151127131.1">
    <property type="nucleotide sequence ID" value="NZ_VZQZ01000001.1"/>
</dbReference>
<dbReference type="PANTHER" id="PTHR30026">
    <property type="entry name" value="OUTER MEMBRANE PROTEIN TOLC"/>
    <property type="match status" value="1"/>
</dbReference>
<evidence type="ECO:0000313" key="10">
    <source>
        <dbReference type="EMBL" id="KAB0667708.1"/>
    </source>
</evidence>
<evidence type="ECO:0000256" key="6">
    <source>
        <dbReference type="ARBA" id="ARBA00023136"/>
    </source>
</evidence>
<evidence type="ECO:0000256" key="9">
    <source>
        <dbReference type="SAM" id="SignalP"/>
    </source>
</evidence>
<evidence type="ECO:0000313" key="11">
    <source>
        <dbReference type="Proteomes" id="UP000420562"/>
    </source>
</evidence>
<feature type="signal peptide" evidence="9">
    <location>
        <begin position="1"/>
        <end position="20"/>
    </location>
</feature>
<keyword evidence="5" id="KW-0812">Transmembrane</keyword>
<evidence type="ECO:0000256" key="4">
    <source>
        <dbReference type="ARBA" id="ARBA00022452"/>
    </source>
</evidence>
<reference evidence="10 11" key="1">
    <citation type="submission" date="2019-09" db="EMBL/GenBank/DDBJ databases">
        <title>Geobacter sp. Red96, a novel strain isolated from paddy soil.</title>
        <authorList>
            <person name="Xu Z."/>
            <person name="Masuda Y."/>
            <person name="Itoh H."/>
            <person name="Senoo K."/>
        </authorList>
    </citation>
    <scope>NUCLEOTIDE SEQUENCE [LARGE SCALE GENOMIC DNA]</scope>
    <source>
        <strain evidence="10 11">Red96</strain>
    </source>
</reference>
<evidence type="ECO:0000256" key="1">
    <source>
        <dbReference type="ARBA" id="ARBA00004442"/>
    </source>
</evidence>
<dbReference type="SUPFAM" id="SSF56954">
    <property type="entry name" value="Outer membrane efflux proteins (OEP)"/>
    <property type="match status" value="1"/>
</dbReference>
<comment type="subcellular location">
    <subcellularLocation>
        <location evidence="1">Cell outer membrane</location>
    </subcellularLocation>
</comment>
<dbReference type="GO" id="GO:1990281">
    <property type="term" value="C:efflux pump complex"/>
    <property type="evidence" value="ECO:0007669"/>
    <property type="project" value="TreeGrafter"/>
</dbReference>
<dbReference type="InterPro" id="IPR051906">
    <property type="entry name" value="TolC-like"/>
</dbReference>
<keyword evidence="3" id="KW-0813">Transport</keyword>
<dbReference type="InterPro" id="IPR003423">
    <property type="entry name" value="OMP_efflux"/>
</dbReference>
<evidence type="ECO:0000256" key="8">
    <source>
        <dbReference type="SAM" id="Coils"/>
    </source>
</evidence>
<dbReference type="PIRSF" id="PIRSF001892">
    <property type="entry name" value="CyaE"/>
    <property type="match status" value="1"/>
</dbReference>
<keyword evidence="8" id="KW-0175">Coiled coil</keyword>
<sequence length="419" mass="45726">MNFLIRSLFVLMLSAQSLYAATPLTLEEALATALKSHPLLVEAKENLQGAEARSGQALANYYPQISIAADWTKGRTFLTPTESIKATEAHTDALYLKQTIYDFGRTSGAVEAARYNRDALDKTLTLTRQDLALRVRNAFYLLLAAEKQVVAVGETVQARTAVYQQSQEFFNQGIRAKVDVARAEANLYSARTALIRAENNREIARVELANAMGIPALGERPLAEPAPASLAEPERGLALQEAVRNRAELHQLTALRSAASANLKTAKSSYLPILSGTASIGYADRDFPPAGNVWGVGLNLTIPLFSGFMSVEQVREANANINAIEARNNNLKLQITKEVESAWLSVREASARMASTEKEVEATKENQTLAEGRYHEGVGTIIEVTDAQSLALDAQTAQIQAMYDYFTAMAQLDRAMGKE</sequence>
<comment type="similarity">
    <text evidence="2">Belongs to the outer membrane factor (OMF) (TC 1.B.17) family.</text>
</comment>
<keyword evidence="6" id="KW-0472">Membrane</keyword>
<dbReference type="InterPro" id="IPR028351">
    <property type="entry name" value="CyaE"/>
</dbReference>
<dbReference type="Gene3D" id="1.20.1600.10">
    <property type="entry name" value="Outer membrane efflux proteins (OEP)"/>
    <property type="match status" value="1"/>
</dbReference>
<proteinExistence type="inferred from homology"/>
<evidence type="ECO:0000256" key="5">
    <source>
        <dbReference type="ARBA" id="ARBA00022692"/>
    </source>
</evidence>
<feature type="chain" id="PRO_5029730004" evidence="9">
    <location>
        <begin position="21"/>
        <end position="419"/>
    </location>
</feature>
<dbReference type="GO" id="GO:0015288">
    <property type="term" value="F:porin activity"/>
    <property type="evidence" value="ECO:0007669"/>
    <property type="project" value="TreeGrafter"/>
</dbReference>
<dbReference type="PANTHER" id="PTHR30026:SF21">
    <property type="entry name" value="SLR1270 PROTEIN"/>
    <property type="match status" value="1"/>
</dbReference>
<keyword evidence="9" id="KW-0732">Signal</keyword>
<dbReference type="AlphaFoldDB" id="A0A7J4ZVR8"/>
<accession>A0A7J4ZVR8</accession>
<feature type="coiled-coil region" evidence="8">
    <location>
        <begin position="314"/>
        <end position="366"/>
    </location>
</feature>
<name>A0A7J4ZVR8_9BACT</name>
<keyword evidence="7" id="KW-0998">Cell outer membrane</keyword>
<dbReference type="Proteomes" id="UP000420562">
    <property type="component" value="Unassembled WGS sequence"/>
</dbReference>
<evidence type="ECO:0000256" key="2">
    <source>
        <dbReference type="ARBA" id="ARBA00007613"/>
    </source>
</evidence>
<evidence type="ECO:0000256" key="7">
    <source>
        <dbReference type="ARBA" id="ARBA00023237"/>
    </source>
</evidence>
<protein>
    <submittedName>
        <fullName evidence="10">TolC family protein</fullName>
    </submittedName>
</protein>
<keyword evidence="11" id="KW-1185">Reference proteome</keyword>
<dbReference type="EMBL" id="VZQZ01000001">
    <property type="protein sequence ID" value="KAB0667708.1"/>
    <property type="molecule type" value="Genomic_DNA"/>
</dbReference>
<gene>
    <name evidence="10" type="ORF">F6V25_03150</name>
</gene>
<dbReference type="Pfam" id="PF02321">
    <property type="entry name" value="OEP"/>
    <property type="match status" value="2"/>
</dbReference>
<comment type="caution">
    <text evidence="10">The sequence shown here is derived from an EMBL/GenBank/DDBJ whole genome shotgun (WGS) entry which is preliminary data.</text>
</comment>
<dbReference type="GO" id="GO:0015562">
    <property type="term" value="F:efflux transmembrane transporter activity"/>
    <property type="evidence" value="ECO:0007669"/>
    <property type="project" value="InterPro"/>
</dbReference>
<evidence type="ECO:0000256" key="3">
    <source>
        <dbReference type="ARBA" id="ARBA00022448"/>
    </source>
</evidence>
<dbReference type="GO" id="GO:0009279">
    <property type="term" value="C:cell outer membrane"/>
    <property type="evidence" value="ECO:0007669"/>
    <property type="project" value="UniProtKB-SubCell"/>
</dbReference>
<keyword evidence="4" id="KW-1134">Transmembrane beta strand</keyword>
<organism evidence="10 11">
    <name type="scientific">Oryzomonas japonica</name>
    <dbReference type="NCBI Taxonomy" id="2603858"/>
    <lineage>
        <taxon>Bacteria</taxon>
        <taxon>Pseudomonadati</taxon>
        <taxon>Thermodesulfobacteriota</taxon>
        <taxon>Desulfuromonadia</taxon>
        <taxon>Geobacterales</taxon>
        <taxon>Geobacteraceae</taxon>
        <taxon>Oryzomonas</taxon>
    </lineage>
</organism>